<keyword evidence="10" id="KW-0282">Flagellum</keyword>
<feature type="domain" description="MotA/TolQ/ExbB proton channel" evidence="9">
    <location>
        <begin position="151"/>
        <end position="232"/>
    </location>
</feature>
<keyword evidence="2" id="KW-1003">Cell membrane</keyword>
<evidence type="ECO:0000256" key="1">
    <source>
        <dbReference type="ARBA" id="ARBA00004651"/>
    </source>
</evidence>
<name>A0A1U7HHY9_9CYAN</name>
<evidence type="ECO:0000256" key="7">
    <source>
        <dbReference type="SAM" id="Coils"/>
    </source>
</evidence>
<keyword evidence="10" id="KW-0966">Cell projection</keyword>
<dbReference type="GO" id="GO:0005886">
    <property type="term" value="C:plasma membrane"/>
    <property type="evidence" value="ECO:0007669"/>
    <property type="project" value="UniProtKB-SubCell"/>
</dbReference>
<feature type="transmembrane region" description="Helical" evidence="8">
    <location>
        <begin position="60"/>
        <end position="77"/>
    </location>
</feature>
<feature type="transmembrane region" description="Helical" evidence="8">
    <location>
        <begin position="163"/>
        <end position="181"/>
    </location>
</feature>
<evidence type="ECO:0000256" key="3">
    <source>
        <dbReference type="ARBA" id="ARBA00022692"/>
    </source>
</evidence>
<evidence type="ECO:0000256" key="4">
    <source>
        <dbReference type="ARBA" id="ARBA00022989"/>
    </source>
</evidence>
<organism evidence="10 11">
    <name type="scientific">Hydrococcus rivularis NIES-593</name>
    <dbReference type="NCBI Taxonomy" id="1921803"/>
    <lineage>
        <taxon>Bacteria</taxon>
        <taxon>Bacillati</taxon>
        <taxon>Cyanobacteriota</taxon>
        <taxon>Cyanophyceae</taxon>
        <taxon>Pleurocapsales</taxon>
        <taxon>Hydrococcaceae</taxon>
        <taxon>Hydrococcus</taxon>
    </lineage>
</organism>
<evidence type="ECO:0000256" key="8">
    <source>
        <dbReference type="SAM" id="Phobius"/>
    </source>
</evidence>
<comment type="similarity">
    <text evidence="6">Belongs to the exbB/tolQ family.</text>
</comment>
<gene>
    <name evidence="10" type="ORF">NIES593_10150</name>
</gene>
<feature type="transmembrane region" description="Helical" evidence="8">
    <location>
        <begin position="211"/>
        <end position="235"/>
    </location>
</feature>
<evidence type="ECO:0000313" key="11">
    <source>
        <dbReference type="Proteomes" id="UP000186868"/>
    </source>
</evidence>
<dbReference type="GO" id="GO:0017038">
    <property type="term" value="P:protein import"/>
    <property type="evidence" value="ECO:0007669"/>
    <property type="project" value="TreeGrafter"/>
</dbReference>
<dbReference type="Proteomes" id="UP000186868">
    <property type="component" value="Unassembled WGS sequence"/>
</dbReference>
<dbReference type="OrthoDB" id="5290956at2"/>
<keyword evidence="10" id="KW-0969">Cilium</keyword>
<dbReference type="RefSeq" id="WP_073599480.1">
    <property type="nucleotide sequence ID" value="NZ_MRCB01000010.1"/>
</dbReference>
<dbReference type="STRING" id="1921803.NIES593_10150"/>
<dbReference type="Pfam" id="PF01618">
    <property type="entry name" value="MotA_ExbB"/>
    <property type="match status" value="1"/>
</dbReference>
<keyword evidence="7" id="KW-0175">Coiled coil</keyword>
<evidence type="ECO:0000256" key="2">
    <source>
        <dbReference type="ARBA" id="ARBA00022475"/>
    </source>
</evidence>
<feature type="transmembrane region" description="Helical" evidence="8">
    <location>
        <begin position="21"/>
        <end position="40"/>
    </location>
</feature>
<keyword evidence="3 8" id="KW-0812">Transmembrane</keyword>
<keyword evidence="6" id="KW-0653">Protein transport</keyword>
<dbReference type="EMBL" id="MRCB01000010">
    <property type="protein sequence ID" value="OKH23200.1"/>
    <property type="molecule type" value="Genomic_DNA"/>
</dbReference>
<dbReference type="InterPro" id="IPR002898">
    <property type="entry name" value="MotA_ExbB_proton_chnl"/>
</dbReference>
<evidence type="ECO:0000256" key="6">
    <source>
        <dbReference type="RuleBase" id="RU004057"/>
    </source>
</evidence>
<evidence type="ECO:0000256" key="5">
    <source>
        <dbReference type="ARBA" id="ARBA00023136"/>
    </source>
</evidence>
<keyword evidence="4 8" id="KW-1133">Transmembrane helix</keyword>
<comment type="caution">
    <text evidence="10">The sequence shown here is derived from an EMBL/GenBank/DDBJ whole genome shotgun (WGS) entry which is preliminary data.</text>
</comment>
<sequence length="492" mass="54916">MKKASNNTSGDFERKKLDVDLLTVSLIALLITIVIYLIVLPFRTSFIGILLYDRGLTQPFAIYFACIVATLNFLKFIKLQKELKALKNFWIPETIQLDDPNAKDIVQVQKTLARDGRLIAIRCSRVIAAYIQSGNRKAASELALDDSSFYVSASESSYTFPRILIWAIPLLGFIGTVFGISEAVNGFSGLLEKAADVEQIKEGIGTVTTGLAIAFDTTLLALFLSVLVMIPLVAIERLESRLLLGIDVYINDHLLPRFKDKTDLDEQAIDRAIDKAVKEHLPEPEALIKPAHEYARQAATALAQNFVSEVSKLQEVNSKLIEQIGQVNRMALEDRYAYTTALEKQKNTNQNLIAEIRGIVEAIKGNNVSVLEKQKEIHQTLLGEIRDLIGTVKTTHAEMSTSFVSQTQQINARLERASQMLGTRIADLEKAAMQLSEINQLTQSLERVVASLEQARYLNQALIEVRESLIQLKPALEKMSKPRIITFVDSEE</sequence>
<dbReference type="InterPro" id="IPR050790">
    <property type="entry name" value="ExbB/TolQ_transport"/>
</dbReference>
<keyword evidence="6" id="KW-0813">Transport</keyword>
<accession>A0A1U7HHY9</accession>
<comment type="subcellular location">
    <subcellularLocation>
        <location evidence="1">Cell membrane</location>
        <topology evidence="1">Multi-pass membrane protein</topology>
    </subcellularLocation>
    <subcellularLocation>
        <location evidence="6">Membrane</location>
        <topology evidence="6">Multi-pass membrane protein</topology>
    </subcellularLocation>
</comment>
<dbReference type="AlphaFoldDB" id="A0A1U7HHY9"/>
<dbReference type="PANTHER" id="PTHR30625">
    <property type="entry name" value="PROTEIN TOLQ"/>
    <property type="match status" value="1"/>
</dbReference>
<dbReference type="PANTHER" id="PTHR30625:SF11">
    <property type="entry name" value="MOTA_TOLQ_EXBB PROTON CHANNEL DOMAIN-CONTAINING PROTEIN"/>
    <property type="match status" value="1"/>
</dbReference>
<keyword evidence="11" id="KW-1185">Reference proteome</keyword>
<evidence type="ECO:0000313" key="10">
    <source>
        <dbReference type="EMBL" id="OKH23200.1"/>
    </source>
</evidence>
<proteinExistence type="inferred from homology"/>
<feature type="coiled-coil region" evidence="7">
    <location>
        <begin position="411"/>
        <end position="455"/>
    </location>
</feature>
<reference evidence="10 11" key="1">
    <citation type="submission" date="2016-11" db="EMBL/GenBank/DDBJ databases">
        <title>Draft Genome Sequences of Nine Cyanobacterial Strains from Diverse Habitats.</title>
        <authorList>
            <person name="Zhu T."/>
            <person name="Hou S."/>
            <person name="Lu X."/>
            <person name="Hess W.R."/>
        </authorList>
    </citation>
    <scope>NUCLEOTIDE SEQUENCE [LARGE SCALE GENOMIC DNA]</scope>
    <source>
        <strain evidence="10 11">NIES-593</strain>
    </source>
</reference>
<evidence type="ECO:0000259" key="9">
    <source>
        <dbReference type="Pfam" id="PF01618"/>
    </source>
</evidence>
<keyword evidence="5 8" id="KW-0472">Membrane</keyword>
<protein>
    <submittedName>
        <fullName evidence="10">Flagellar motor protein MotA</fullName>
    </submittedName>
</protein>